<dbReference type="EMBL" id="CP059272">
    <property type="protein sequence ID" value="QLQ81743.1"/>
    <property type="molecule type" value="Genomic_DNA"/>
</dbReference>
<dbReference type="PIRSF" id="PIRSF011769">
    <property type="entry name" value="Cell_cycle_RAD17"/>
    <property type="match status" value="1"/>
</dbReference>
<evidence type="ECO:0000256" key="1">
    <source>
        <dbReference type="ARBA" id="ARBA00004123"/>
    </source>
</evidence>
<feature type="region of interest" description="Disordered" evidence="7">
    <location>
        <begin position="338"/>
        <end position="367"/>
    </location>
</feature>
<evidence type="ECO:0000313" key="9">
    <source>
        <dbReference type="Proteomes" id="UP000510647"/>
    </source>
</evidence>
<dbReference type="PANTHER" id="PTHR10870">
    <property type="entry name" value="CELL CYCLE CHECKPOINT PROTEIN RAD1"/>
    <property type="match status" value="1"/>
</dbReference>
<proteinExistence type="inferred from homology"/>
<comment type="subcellular location">
    <subcellularLocation>
        <location evidence="1 6">Nucleus</location>
    </subcellularLocation>
</comment>
<dbReference type="GO" id="GO:0003690">
    <property type="term" value="F:double-stranded DNA binding"/>
    <property type="evidence" value="ECO:0007669"/>
    <property type="project" value="InterPro"/>
</dbReference>
<evidence type="ECO:0000256" key="2">
    <source>
        <dbReference type="ARBA" id="ARBA00010991"/>
    </source>
</evidence>
<dbReference type="InterPro" id="IPR016587">
    <property type="entry name" value="Rad17"/>
</dbReference>
<dbReference type="AlphaFoldDB" id="A0A7H9HWR3"/>
<keyword evidence="4 6" id="KW-0234">DNA repair</keyword>
<dbReference type="OrthoDB" id="337581at2759"/>
<dbReference type="GO" id="GO:0006302">
    <property type="term" value="P:double-strand break repair"/>
    <property type="evidence" value="ECO:0007669"/>
    <property type="project" value="UniProtKB-UniRule"/>
</dbReference>
<dbReference type="PRINTS" id="PR01245">
    <property type="entry name" value="RAD1REC1"/>
</dbReference>
<dbReference type="PANTHER" id="PTHR10870:SF0">
    <property type="entry name" value="CELL CYCLE CHECKPOINT PROTEIN RAD1"/>
    <property type="match status" value="1"/>
</dbReference>
<keyword evidence="6" id="KW-0238">DNA-binding</keyword>
<dbReference type="GO" id="GO:0004518">
    <property type="term" value="F:nuclease activity"/>
    <property type="evidence" value="ECO:0007669"/>
    <property type="project" value="UniProtKB-KW"/>
</dbReference>
<dbReference type="InterPro" id="IPR003021">
    <property type="entry name" value="Rad1_Rec1_Rad17"/>
</dbReference>
<evidence type="ECO:0000256" key="4">
    <source>
        <dbReference type="ARBA" id="ARBA00023204"/>
    </source>
</evidence>
<dbReference type="GO" id="GO:0000077">
    <property type="term" value="P:DNA damage checkpoint signaling"/>
    <property type="evidence" value="ECO:0007669"/>
    <property type="project" value="UniProtKB-UniRule"/>
</dbReference>
<dbReference type="GO" id="GO:0003684">
    <property type="term" value="F:damaged DNA binding"/>
    <property type="evidence" value="ECO:0007669"/>
    <property type="project" value="UniProtKB-UniRule"/>
</dbReference>
<organism evidence="8 9">
    <name type="scientific">Torulaspora globosa</name>
    <dbReference type="NCBI Taxonomy" id="48254"/>
    <lineage>
        <taxon>Eukaryota</taxon>
        <taxon>Fungi</taxon>
        <taxon>Dikarya</taxon>
        <taxon>Ascomycota</taxon>
        <taxon>Saccharomycotina</taxon>
        <taxon>Saccharomycetes</taxon>
        <taxon>Saccharomycetales</taxon>
        <taxon>Saccharomycetaceae</taxon>
        <taxon>Torulaspora</taxon>
    </lineage>
</organism>
<evidence type="ECO:0000256" key="3">
    <source>
        <dbReference type="ARBA" id="ARBA00022763"/>
    </source>
</evidence>
<keyword evidence="6" id="KW-0540">Nuclease</keyword>
<dbReference type="GO" id="GO:0016787">
    <property type="term" value="F:hydrolase activity"/>
    <property type="evidence" value="ECO:0007669"/>
    <property type="project" value="UniProtKB-KW"/>
</dbReference>
<evidence type="ECO:0000256" key="7">
    <source>
        <dbReference type="SAM" id="MobiDB-lite"/>
    </source>
</evidence>
<protein>
    <recommendedName>
        <fullName evidence="6">DNA damage checkpoint control protein RAD17</fullName>
    </recommendedName>
</protein>
<dbReference type="GO" id="GO:0007131">
    <property type="term" value="P:reciprocal meiotic recombination"/>
    <property type="evidence" value="ECO:0007669"/>
    <property type="project" value="InterPro"/>
</dbReference>
<evidence type="ECO:0000256" key="5">
    <source>
        <dbReference type="ARBA" id="ARBA00023242"/>
    </source>
</evidence>
<comment type="function">
    <text evidence="6">Component of the checkpoint clamp complex involved in the surveillance mechanism that allows the DNA repair pathways to act to restore the integrity of the DNA prior to DNA synthesis or separation of the replicated chromosomes.</text>
</comment>
<dbReference type="Gene3D" id="3.70.10.10">
    <property type="match status" value="1"/>
</dbReference>
<evidence type="ECO:0000256" key="6">
    <source>
        <dbReference type="PIRNR" id="PIRNR011769"/>
    </source>
</evidence>
<name>A0A7H9HWR3_9SACH</name>
<keyword evidence="3 6" id="KW-0227">DNA damage</keyword>
<evidence type="ECO:0000313" key="8">
    <source>
        <dbReference type="EMBL" id="QLQ81743.1"/>
    </source>
</evidence>
<gene>
    <name evidence="8" type="ORF">HG537_0F05040</name>
</gene>
<reference evidence="8 9" key="1">
    <citation type="submission" date="2020-06" db="EMBL/GenBank/DDBJ databases">
        <title>The yeast mating-type switching endonuclease HO is a domesticated member of an unorthodox homing genetic element family.</title>
        <authorList>
            <person name="Coughlan A.Y."/>
            <person name="Lombardi L."/>
            <person name="Braun-Galleani S."/>
            <person name="Martos A.R."/>
            <person name="Galeote V."/>
            <person name="Bigey F."/>
            <person name="Dequin S."/>
            <person name="Byrne K.P."/>
            <person name="Wolfe K.H."/>
        </authorList>
    </citation>
    <scope>NUCLEOTIDE SEQUENCE [LARGE SCALE GENOMIC DNA]</scope>
    <source>
        <strain evidence="8 9">CBS2947</strain>
    </source>
</reference>
<accession>A0A7H9HWR3</accession>
<comment type="similarity">
    <text evidence="2 6">Belongs to the rad1 family.</text>
</comment>
<sequence length="379" mass="42725">MRGDGTIFNASTVHIDHITTALNCLVPFGTKEEVIIFIDNDGLSLAREQNHVMRIQLFLARELFTSFSYDNGDDNNDSIKVCVKISHLLDSFNVANRNIDDVVECTMSYDGYGSPFVLIFEDSTVSERVEYSTYLTQGSINGGLVIDRDQVTFECIIKGDVLYAAMNELKETGCKECYLFARTNDNGDHVFALISDSQLGLSKIRLPSSRSILEKLEIYDTDFETVVHGKSIVASFDFNLFDKMRMSIRIASKVLFKMDAHGLLSVNILSQTDDVIVSETRPTTNRARSLDGSRQIQLPRDYPGIVVEVCLIEREQFDDNARRNIEILMDNGERDKAVPSGRYASNGSIRNNRALHNEPTDLQNGHRNSLFKNDVPLFF</sequence>
<dbReference type="Proteomes" id="UP000510647">
    <property type="component" value="Chromosome 6"/>
</dbReference>
<dbReference type="Pfam" id="PF02144">
    <property type="entry name" value="Rad1"/>
    <property type="match status" value="1"/>
</dbReference>
<keyword evidence="9" id="KW-1185">Reference proteome</keyword>
<dbReference type="GO" id="GO:0030896">
    <property type="term" value="C:checkpoint clamp complex"/>
    <property type="evidence" value="ECO:0007669"/>
    <property type="project" value="UniProtKB-UniRule"/>
</dbReference>
<keyword evidence="5 6" id="KW-0539">Nucleus</keyword>
<keyword evidence="6" id="KW-0378">Hydrolase</keyword>